<dbReference type="EMBL" id="BGPR01055454">
    <property type="protein sequence ID" value="GBO32025.1"/>
    <property type="molecule type" value="Genomic_DNA"/>
</dbReference>
<evidence type="ECO:0000313" key="1">
    <source>
        <dbReference type="EMBL" id="GBO32025.1"/>
    </source>
</evidence>
<comment type="caution">
    <text evidence="1">The sequence shown here is derived from an EMBL/GenBank/DDBJ whole genome shotgun (WGS) entry which is preliminary data.</text>
</comment>
<name>A0A4Y2W403_ARAVE</name>
<dbReference type="AlphaFoldDB" id="A0A4Y2W403"/>
<sequence length="93" mass="10007">MSLKRSSHVHLTDLKNCSCLQAQAWECTCGPVFHNPPRTDLKVTVMAQAAWGGILSLKNVPCPPTDSMYSIVNVVTGIGMGGPVTEKLSLRPN</sequence>
<accession>A0A4Y2W403</accession>
<gene>
    <name evidence="1" type="ORF">AVEN_114537_1</name>
</gene>
<dbReference type="Proteomes" id="UP000499080">
    <property type="component" value="Unassembled WGS sequence"/>
</dbReference>
<proteinExistence type="predicted"/>
<reference evidence="1 2" key="1">
    <citation type="journal article" date="2019" name="Sci. Rep.">
        <title>Orb-weaving spider Araneus ventricosus genome elucidates the spidroin gene catalogue.</title>
        <authorList>
            <person name="Kono N."/>
            <person name="Nakamura H."/>
            <person name="Ohtoshi R."/>
            <person name="Moran D.A.P."/>
            <person name="Shinohara A."/>
            <person name="Yoshida Y."/>
            <person name="Fujiwara M."/>
            <person name="Mori M."/>
            <person name="Tomita M."/>
            <person name="Arakawa K."/>
        </authorList>
    </citation>
    <scope>NUCLEOTIDE SEQUENCE [LARGE SCALE GENOMIC DNA]</scope>
</reference>
<protein>
    <submittedName>
        <fullName evidence="1">Uncharacterized protein</fullName>
    </submittedName>
</protein>
<keyword evidence="2" id="KW-1185">Reference proteome</keyword>
<evidence type="ECO:0000313" key="2">
    <source>
        <dbReference type="Proteomes" id="UP000499080"/>
    </source>
</evidence>
<organism evidence="1 2">
    <name type="scientific">Araneus ventricosus</name>
    <name type="common">Orbweaver spider</name>
    <name type="synonym">Epeira ventricosa</name>
    <dbReference type="NCBI Taxonomy" id="182803"/>
    <lineage>
        <taxon>Eukaryota</taxon>
        <taxon>Metazoa</taxon>
        <taxon>Ecdysozoa</taxon>
        <taxon>Arthropoda</taxon>
        <taxon>Chelicerata</taxon>
        <taxon>Arachnida</taxon>
        <taxon>Araneae</taxon>
        <taxon>Araneomorphae</taxon>
        <taxon>Entelegynae</taxon>
        <taxon>Araneoidea</taxon>
        <taxon>Araneidae</taxon>
        <taxon>Araneus</taxon>
    </lineage>
</organism>